<evidence type="ECO:0000313" key="3">
    <source>
        <dbReference type="Proteomes" id="UP000886523"/>
    </source>
</evidence>
<keyword evidence="3" id="KW-1185">Reference proteome</keyword>
<keyword evidence="1" id="KW-0472">Membrane</keyword>
<organism evidence="2 3">
    <name type="scientific">Hydnum rufescens UP504</name>
    <dbReference type="NCBI Taxonomy" id="1448309"/>
    <lineage>
        <taxon>Eukaryota</taxon>
        <taxon>Fungi</taxon>
        <taxon>Dikarya</taxon>
        <taxon>Basidiomycota</taxon>
        <taxon>Agaricomycotina</taxon>
        <taxon>Agaricomycetes</taxon>
        <taxon>Cantharellales</taxon>
        <taxon>Hydnaceae</taxon>
        <taxon>Hydnum</taxon>
    </lineage>
</organism>
<dbReference type="Proteomes" id="UP000886523">
    <property type="component" value="Unassembled WGS sequence"/>
</dbReference>
<sequence>MGYNGMTLFSTLERSIAGDTVFEDPYAQTTAVQCGSFPSSPLNVFNITYHPGDKPDPISNFRSEWLIFDLQLIYPLSQITTMMFRSQVTPHYQHFAFGGGKESTDAPPSQWVRDLVLYLPQNHSNAYPQSYNMGTIALAYISLHPDAFHFAGGDIPFTVETAQFQAWSWIGNSTWAASPIELEQLNVTFYIWPILCSLSVHNVTAWVSTNSHSQLQRTNFNLTLGNSTTPLINAMGHWTNGTSWSYIVDLLFLEQAAVGLPTWLEGSLNQIRSLTSLEDWLSNFAAFYYAFLVQHWRITGSQWWSEATGSVVVTQQVLHGQLDMDVFYWVLGVICVIVMIIASALSICRIKTQQGPMISNGVMDMISLLRGSSLPGIIAGDNDEDLGRDGRRHRAERTIVMYKNSILDVPERLEDAHSLFDSEAHEMTGLQSSFLEIISPGPLKKISLAPTRPQVNSFPNPHTILTSGCLADGCFGIQL</sequence>
<name>A0A9P6ARN1_9AGAM</name>
<proteinExistence type="predicted"/>
<feature type="transmembrane region" description="Helical" evidence="1">
    <location>
        <begin position="326"/>
        <end position="348"/>
    </location>
</feature>
<comment type="caution">
    <text evidence="2">The sequence shown here is derived from an EMBL/GenBank/DDBJ whole genome shotgun (WGS) entry which is preliminary data.</text>
</comment>
<evidence type="ECO:0000313" key="2">
    <source>
        <dbReference type="EMBL" id="KAF9510703.1"/>
    </source>
</evidence>
<dbReference type="OrthoDB" id="3331752at2759"/>
<keyword evidence="1" id="KW-0812">Transmembrane</keyword>
<reference evidence="2" key="1">
    <citation type="journal article" date="2020" name="Nat. Commun.">
        <title>Large-scale genome sequencing of mycorrhizal fungi provides insights into the early evolution of symbiotic traits.</title>
        <authorList>
            <person name="Miyauchi S."/>
            <person name="Kiss E."/>
            <person name="Kuo A."/>
            <person name="Drula E."/>
            <person name="Kohler A."/>
            <person name="Sanchez-Garcia M."/>
            <person name="Morin E."/>
            <person name="Andreopoulos B."/>
            <person name="Barry K.W."/>
            <person name="Bonito G."/>
            <person name="Buee M."/>
            <person name="Carver A."/>
            <person name="Chen C."/>
            <person name="Cichocki N."/>
            <person name="Clum A."/>
            <person name="Culley D."/>
            <person name="Crous P.W."/>
            <person name="Fauchery L."/>
            <person name="Girlanda M."/>
            <person name="Hayes R.D."/>
            <person name="Keri Z."/>
            <person name="LaButti K."/>
            <person name="Lipzen A."/>
            <person name="Lombard V."/>
            <person name="Magnuson J."/>
            <person name="Maillard F."/>
            <person name="Murat C."/>
            <person name="Nolan M."/>
            <person name="Ohm R.A."/>
            <person name="Pangilinan J."/>
            <person name="Pereira M.F."/>
            <person name="Perotto S."/>
            <person name="Peter M."/>
            <person name="Pfister S."/>
            <person name="Riley R."/>
            <person name="Sitrit Y."/>
            <person name="Stielow J.B."/>
            <person name="Szollosi G."/>
            <person name="Zifcakova L."/>
            <person name="Stursova M."/>
            <person name="Spatafora J.W."/>
            <person name="Tedersoo L."/>
            <person name="Vaario L.M."/>
            <person name="Yamada A."/>
            <person name="Yan M."/>
            <person name="Wang P."/>
            <person name="Xu J."/>
            <person name="Bruns T."/>
            <person name="Baldrian P."/>
            <person name="Vilgalys R."/>
            <person name="Dunand C."/>
            <person name="Henrissat B."/>
            <person name="Grigoriev I.V."/>
            <person name="Hibbett D."/>
            <person name="Nagy L.G."/>
            <person name="Martin F.M."/>
        </authorList>
    </citation>
    <scope>NUCLEOTIDE SEQUENCE</scope>
    <source>
        <strain evidence="2">UP504</strain>
    </source>
</reference>
<protein>
    <submittedName>
        <fullName evidence="2">Uncharacterized protein</fullName>
    </submittedName>
</protein>
<keyword evidence="1" id="KW-1133">Transmembrane helix</keyword>
<gene>
    <name evidence="2" type="ORF">BS47DRAFT_51780</name>
</gene>
<dbReference type="AlphaFoldDB" id="A0A9P6ARN1"/>
<dbReference type="EMBL" id="MU129012">
    <property type="protein sequence ID" value="KAF9510703.1"/>
    <property type="molecule type" value="Genomic_DNA"/>
</dbReference>
<accession>A0A9P6ARN1</accession>
<evidence type="ECO:0000256" key="1">
    <source>
        <dbReference type="SAM" id="Phobius"/>
    </source>
</evidence>